<reference evidence="1" key="2">
    <citation type="submission" date="2013-10" db="EMBL/GenBank/DDBJ databases">
        <authorList>
            <person name="Aslett M."/>
        </authorList>
    </citation>
    <scope>NUCLEOTIDE SEQUENCE [LARGE SCALE GENOMIC DNA]</scope>
    <source>
        <strain evidence="1">Houghton</strain>
    </source>
</reference>
<protein>
    <submittedName>
        <fullName evidence="1">Uncharacterized protein</fullName>
    </submittedName>
</protein>
<dbReference type="GO" id="GO:0003676">
    <property type="term" value="F:nucleic acid binding"/>
    <property type="evidence" value="ECO:0007669"/>
    <property type="project" value="InterPro"/>
</dbReference>
<proteinExistence type="predicted"/>
<dbReference type="OMA" id="CERAQSH"/>
<reference evidence="1" key="1">
    <citation type="submission" date="2013-10" db="EMBL/GenBank/DDBJ databases">
        <title>Genomic analysis of the causative agents of coccidiosis in chickens.</title>
        <authorList>
            <person name="Reid A.J."/>
            <person name="Blake D."/>
            <person name="Billington K."/>
            <person name="Browne H."/>
            <person name="Dunn M."/>
            <person name="Hung S."/>
            <person name="Kawahara F."/>
            <person name="Miranda-Saavedra D."/>
            <person name="Mourier T."/>
            <person name="Nagra H."/>
            <person name="Otto T.D."/>
            <person name="Rawlings N."/>
            <person name="Sanchez A."/>
            <person name="Sanders M."/>
            <person name="Subramaniam C."/>
            <person name="Tay Y."/>
            <person name="Dear P."/>
            <person name="Doerig C."/>
            <person name="Gruber A."/>
            <person name="Parkinson J."/>
            <person name="Shirley M."/>
            <person name="Wan K.L."/>
            <person name="Berriman M."/>
            <person name="Tomley F."/>
            <person name="Pain A."/>
        </authorList>
    </citation>
    <scope>NUCLEOTIDE SEQUENCE [LARGE SCALE GENOMIC DNA]</scope>
    <source>
        <strain evidence="1">Houghton</strain>
    </source>
</reference>
<dbReference type="Gene3D" id="3.30.420.10">
    <property type="entry name" value="Ribonuclease H-like superfamily/Ribonuclease H"/>
    <property type="match status" value="1"/>
</dbReference>
<evidence type="ECO:0000313" key="2">
    <source>
        <dbReference type="Proteomes" id="UP000030747"/>
    </source>
</evidence>
<gene>
    <name evidence="1" type="ORF">ETH_00021940</name>
</gene>
<dbReference type="EMBL" id="HG673788">
    <property type="protein sequence ID" value="CDJ37882.1"/>
    <property type="molecule type" value="Genomic_DNA"/>
</dbReference>
<dbReference type="Proteomes" id="UP000030747">
    <property type="component" value="Unassembled WGS sequence"/>
</dbReference>
<dbReference type="OrthoDB" id="346479at2759"/>
<accession>U6KNP7</accession>
<dbReference type="RefSeq" id="XP_013228720.1">
    <property type="nucleotide sequence ID" value="XM_013373266.1"/>
</dbReference>
<evidence type="ECO:0000313" key="1">
    <source>
        <dbReference type="EMBL" id="CDJ37882.1"/>
    </source>
</evidence>
<name>U6KNP7_EIMTE</name>
<keyword evidence="2" id="KW-1185">Reference proteome</keyword>
<sequence length="129" mass="14427">MLRTYVRSDEREWERLLPALELAYNTTSHLSTELSPFKVMIGENPLTAADLDVLGALAPTLTPPMTKLFRQLCERAQSHILKAKWQKKYYADTKGRAVEWEKRSGSAASTYRLSAAALSSNPVTADPSK</sequence>
<dbReference type="AlphaFoldDB" id="U6KNP7"/>
<dbReference type="GeneID" id="25253502"/>
<organism evidence="1 2">
    <name type="scientific">Eimeria tenella</name>
    <name type="common">Coccidian parasite</name>
    <dbReference type="NCBI Taxonomy" id="5802"/>
    <lineage>
        <taxon>Eukaryota</taxon>
        <taxon>Sar</taxon>
        <taxon>Alveolata</taxon>
        <taxon>Apicomplexa</taxon>
        <taxon>Conoidasida</taxon>
        <taxon>Coccidia</taxon>
        <taxon>Eucoccidiorida</taxon>
        <taxon>Eimeriorina</taxon>
        <taxon>Eimeriidae</taxon>
        <taxon>Eimeria</taxon>
    </lineage>
</organism>
<dbReference type="InterPro" id="IPR036397">
    <property type="entry name" value="RNaseH_sf"/>
</dbReference>
<dbReference type="VEuPathDB" id="ToxoDB:ETH_00021940"/>